<reference evidence="2" key="2">
    <citation type="journal article" date="2008" name="Genome Biol.">
        <title>Improved genome assembly and evidence-based global gene model set for the chordate Ciona intestinalis: new insight into intron and operon populations.</title>
        <authorList>
            <person name="Satou Y."/>
            <person name="Mineta K."/>
            <person name="Ogasawara M."/>
            <person name="Sasakura Y."/>
            <person name="Shoguchi E."/>
            <person name="Ueno K."/>
            <person name="Yamada L."/>
            <person name="Matsumoto J."/>
            <person name="Wasserscheid J."/>
            <person name="Dewar K."/>
            <person name="Wiley G.B."/>
            <person name="Macmil S.L."/>
            <person name="Roe B.A."/>
            <person name="Zeller R.W."/>
            <person name="Hastings K.E."/>
            <person name="Lemaire P."/>
            <person name="Lindquist E."/>
            <person name="Endo T."/>
            <person name="Hotta K."/>
            <person name="Inaba K."/>
        </authorList>
    </citation>
    <scope>NUCLEOTIDE SEQUENCE [LARGE SCALE GENOMIC DNA]</scope>
    <source>
        <strain evidence="2">wild type</strain>
    </source>
</reference>
<evidence type="ECO:0000313" key="3">
    <source>
        <dbReference type="Proteomes" id="UP000008144"/>
    </source>
</evidence>
<dbReference type="InParanoid" id="F6SPY9"/>
<reference evidence="3" key="1">
    <citation type="journal article" date="2002" name="Science">
        <title>The draft genome of Ciona intestinalis: insights into chordate and vertebrate origins.</title>
        <authorList>
            <person name="Dehal P."/>
            <person name="Satou Y."/>
            <person name="Campbell R.K."/>
            <person name="Chapman J."/>
            <person name="Degnan B."/>
            <person name="De Tomaso A."/>
            <person name="Davidson B."/>
            <person name="Di Gregorio A."/>
            <person name="Gelpke M."/>
            <person name="Goodstein D.M."/>
            <person name="Harafuji N."/>
            <person name="Hastings K.E."/>
            <person name="Ho I."/>
            <person name="Hotta K."/>
            <person name="Huang W."/>
            <person name="Kawashima T."/>
            <person name="Lemaire P."/>
            <person name="Martinez D."/>
            <person name="Meinertzhagen I.A."/>
            <person name="Necula S."/>
            <person name="Nonaka M."/>
            <person name="Putnam N."/>
            <person name="Rash S."/>
            <person name="Saiga H."/>
            <person name="Satake M."/>
            <person name="Terry A."/>
            <person name="Yamada L."/>
            <person name="Wang H.G."/>
            <person name="Awazu S."/>
            <person name="Azumi K."/>
            <person name="Boore J."/>
            <person name="Branno M."/>
            <person name="Chin-Bow S."/>
            <person name="DeSantis R."/>
            <person name="Doyle S."/>
            <person name="Francino P."/>
            <person name="Keys D.N."/>
            <person name="Haga S."/>
            <person name="Hayashi H."/>
            <person name="Hino K."/>
            <person name="Imai K.S."/>
            <person name="Inaba K."/>
            <person name="Kano S."/>
            <person name="Kobayashi K."/>
            <person name="Kobayashi M."/>
            <person name="Lee B.I."/>
            <person name="Makabe K.W."/>
            <person name="Manohar C."/>
            <person name="Matassi G."/>
            <person name="Medina M."/>
            <person name="Mochizuki Y."/>
            <person name="Mount S."/>
            <person name="Morishita T."/>
            <person name="Miura S."/>
            <person name="Nakayama A."/>
            <person name="Nishizaka S."/>
            <person name="Nomoto H."/>
            <person name="Ohta F."/>
            <person name="Oishi K."/>
            <person name="Rigoutsos I."/>
            <person name="Sano M."/>
            <person name="Sasaki A."/>
            <person name="Sasakura Y."/>
            <person name="Shoguchi E."/>
            <person name="Shin-i T."/>
            <person name="Spagnuolo A."/>
            <person name="Stainier D."/>
            <person name="Suzuki M.M."/>
            <person name="Tassy O."/>
            <person name="Takatori N."/>
            <person name="Tokuoka M."/>
            <person name="Yagi K."/>
            <person name="Yoshizaki F."/>
            <person name="Wada S."/>
            <person name="Zhang C."/>
            <person name="Hyatt P.D."/>
            <person name="Larimer F."/>
            <person name="Detter C."/>
            <person name="Doggett N."/>
            <person name="Glavina T."/>
            <person name="Hawkins T."/>
            <person name="Richardson P."/>
            <person name="Lucas S."/>
            <person name="Kohara Y."/>
            <person name="Levine M."/>
            <person name="Satoh N."/>
            <person name="Rokhsar D.S."/>
        </authorList>
    </citation>
    <scope>NUCLEOTIDE SEQUENCE [LARGE SCALE GENOMIC DNA]</scope>
</reference>
<evidence type="ECO:0000256" key="1">
    <source>
        <dbReference type="SAM" id="Phobius"/>
    </source>
</evidence>
<evidence type="ECO:0000313" key="2">
    <source>
        <dbReference type="Ensembl" id="ENSCINP00000018504.3"/>
    </source>
</evidence>
<proteinExistence type="predicted"/>
<feature type="transmembrane region" description="Helical" evidence="1">
    <location>
        <begin position="26"/>
        <end position="47"/>
    </location>
</feature>
<dbReference type="Ensembl" id="ENSCINT00000018504.3">
    <property type="protein sequence ID" value="ENSCINP00000018504.3"/>
    <property type="gene ID" value="ENSCING00000025117.1"/>
</dbReference>
<keyword evidence="3" id="KW-1185">Reference proteome</keyword>
<sequence>MNGTVMVELAWQEGQNRIKYITCKKFAYFGVKLIEAIVGLFQIYPILHLLHSETRPNQWSMLGKYLRSTGRCCLWVQQCCAA</sequence>
<dbReference type="HOGENOM" id="CLU_2557609_0_0_1"/>
<accession>F6SPY9</accession>
<protein>
    <submittedName>
        <fullName evidence="2">Uncharacterized protein</fullName>
    </submittedName>
</protein>
<reference evidence="2" key="4">
    <citation type="submission" date="2025-09" db="UniProtKB">
        <authorList>
            <consortium name="Ensembl"/>
        </authorList>
    </citation>
    <scope>IDENTIFICATION</scope>
</reference>
<dbReference type="EMBL" id="EAAA01001532">
    <property type="status" value="NOT_ANNOTATED_CDS"/>
    <property type="molecule type" value="Genomic_DNA"/>
</dbReference>
<name>F6SPY9_CIOIN</name>
<keyword evidence="1" id="KW-1133">Transmembrane helix</keyword>
<organism evidence="2 3">
    <name type="scientific">Ciona intestinalis</name>
    <name type="common">Transparent sea squirt</name>
    <name type="synonym">Ascidia intestinalis</name>
    <dbReference type="NCBI Taxonomy" id="7719"/>
    <lineage>
        <taxon>Eukaryota</taxon>
        <taxon>Metazoa</taxon>
        <taxon>Chordata</taxon>
        <taxon>Tunicata</taxon>
        <taxon>Ascidiacea</taxon>
        <taxon>Phlebobranchia</taxon>
        <taxon>Cionidae</taxon>
        <taxon>Ciona</taxon>
    </lineage>
</organism>
<keyword evidence="1" id="KW-0812">Transmembrane</keyword>
<dbReference type="Proteomes" id="UP000008144">
    <property type="component" value="Chromosome 2"/>
</dbReference>
<keyword evidence="1" id="KW-0472">Membrane</keyword>
<reference evidence="2" key="3">
    <citation type="submission" date="2025-08" db="UniProtKB">
        <authorList>
            <consortium name="Ensembl"/>
        </authorList>
    </citation>
    <scope>IDENTIFICATION</scope>
</reference>
<dbReference type="AlphaFoldDB" id="F6SPY9"/>